<dbReference type="Gene3D" id="3.30.450.40">
    <property type="match status" value="1"/>
</dbReference>
<keyword evidence="14" id="KW-0472">Membrane</keyword>
<dbReference type="InterPro" id="IPR005467">
    <property type="entry name" value="His_kinase_dom"/>
</dbReference>
<dbReference type="InterPro" id="IPR001610">
    <property type="entry name" value="PAC"/>
</dbReference>
<dbReference type="InterPro" id="IPR004358">
    <property type="entry name" value="Sig_transdc_His_kin-like_C"/>
</dbReference>
<dbReference type="Pfam" id="PF13426">
    <property type="entry name" value="PAS_9"/>
    <property type="match status" value="1"/>
</dbReference>
<dbReference type="AlphaFoldDB" id="A0A372NP55"/>
<keyword evidence="6" id="KW-0597">Phosphoprotein</keyword>
<protein>
    <recommendedName>
        <fullName evidence="4">histidine kinase</fullName>
        <ecNumber evidence="4">2.7.13.3</ecNumber>
    </recommendedName>
</protein>
<evidence type="ECO:0000256" key="9">
    <source>
        <dbReference type="ARBA" id="ARBA00022741"/>
    </source>
</evidence>
<evidence type="ECO:0000256" key="12">
    <source>
        <dbReference type="ARBA" id="ARBA00022989"/>
    </source>
</evidence>
<evidence type="ECO:0000256" key="6">
    <source>
        <dbReference type="ARBA" id="ARBA00022553"/>
    </source>
</evidence>
<evidence type="ECO:0000256" key="1">
    <source>
        <dbReference type="ARBA" id="ARBA00000085"/>
    </source>
</evidence>
<dbReference type="InterPro" id="IPR036890">
    <property type="entry name" value="HATPase_C_sf"/>
</dbReference>
<sequence>MSQPVTHTSLSYTVSEHLPIAIYQCDTAGNIISYNKAAAKLWGGVPDKNVRYTGAKSILKPNGELLPNNEHPIARAISTGLPVEGEEIVLVRADDTSVNVLAYCVPVFEGDILTGAVNTLIDITEQRSGERKQRLLAAIIQNSEDAIVSKTLDGTITTWNKGAQELFGYTEEEMLGRPITTVIPVERLNEETSIINKISLGEKVEHFVTYRLHKSGEEIPVSLAISPIKDIEGNIVGASKIARDITKQLEAENVLQRYAENLEVLNNVGRIISENLDVQEILQKVTDATTTLTGAAFGAFFYNKEDEKGESYQLYTLTGAPREAFDKLGMPRNTAVFSHTFGGLGVVRVDDITKDERYGRNHPHKGMPDGHLPVVSYLAVPVISKSGEVIGGLFLGHPKPGRFTKEHENLVVGVASQASIALDNAKLYEEIQKLNSKKDEFIGLASHELKTPMTSLNGYLQIIDRSLDENDRNKSFIKKALTQINKLSDLISDLLDVSKIEAGLLPLNYINFDLAQMVDEVVELMQHSTKSHRIVICANESELSISADKQRLEQVIINLLSNAIKYSPDADHVNVTVSSDTEKAVVEIQDFGIGINKEQQKRIFSRFYRVDDVASHISGLGIGLYISNEIINRHNGKLSVSSTAGKGSVFRVEVPLNS</sequence>
<dbReference type="InterPro" id="IPR000014">
    <property type="entry name" value="PAS"/>
</dbReference>
<dbReference type="InterPro" id="IPR050351">
    <property type="entry name" value="BphY/WalK/GraS-like"/>
</dbReference>
<evidence type="ECO:0000256" key="8">
    <source>
        <dbReference type="ARBA" id="ARBA00022692"/>
    </source>
</evidence>
<dbReference type="CDD" id="cd00075">
    <property type="entry name" value="HATPase"/>
    <property type="match status" value="1"/>
</dbReference>
<dbReference type="Pfam" id="PF00512">
    <property type="entry name" value="HisKA"/>
    <property type="match status" value="1"/>
</dbReference>
<keyword evidence="11" id="KW-0067">ATP-binding</keyword>
<dbReference type="GO" id="GO:0000156">
    <property type="term" value="F:phosphorelay response regulator activity"/>
    <property type="evidence" value="ECO:0007669"/>
    <property type="project" value="TreeGrafter"/>
</dbReference>
<proteinExistence type="predicted"/>
<dbReference type="Pfam" id="PF13185">
    <property type="entry name" value="GAF_2"/>
    <property type="match status" value="1"/>
</dbReference>
<dbReference type="SUPFAM" id="SSF47384">
    <property type="entry name" value="Homodimeric domain of signal transducing histidine kinase"/>
    <property type="match status" value="1"/>
</dbReference>
<evidence type="ECO:0000259" key="17">
    <source>
        <dbReference type="PROSITE" id="PS50113"/>
    </source>
</evidence>
<comment type="catalytic activity">
    <reaction evidence="1">
        <text>ATP + protein L-histidine = ADP + protein N-phospho-L-histidine.</text>
        <dbReference type="EC" id="2.7.13.3"/>
    </reaction>
</comment>
<dbReference type="OrthoDB" id="9813151at2"/>
<comment type="subcellular location">
    <subcellularLocation>
        <location evidence="2">Cell membrane</location>
    </subcellularLocation>
    <subcellularLocation>
        <location evidence="3">Membrane raft</location>
        <topology evidence="3">Multi-pass membrane protein</topology>
    </subcellularLocation>
</comment>
<dbReference type="InterPro" id="IPR035965">
    <property type="entry name" value="PAS-like_dom_sf"/>
</dbReference>
<dbReference type="PANTHER" id="PTHR42878:SF7">
    <property type="entry name" value="SENSOR HISTIDINE KINASE GLRK"/>
    <property type="match status" value="1"/>
</dbReference>
<evidence type="ECO:0000256" key="2">
    <source>
        <dbReference type="ARBA" id="ARBA00004236"/>
    </source>
</evidence>
<dbReference type="InterPro" id="IPR000700">
    <property type="entry name" value="PAS-assoc_C"/>
</dbReference>
<dbReference type="InterPro" id="IPR003018">
    <property type="entry name" value="GAF"/>
</dbReference>
<comment type="caution">
    <text evidence="18">The sequence shown here is derived from an EMBL/GenBank/DDBJ whole genome shotgun (WGS) entry which is preliminary data.</text>
</comment>
<dbReference type="FunFam" id="3.30.565.10:FF:000023">
    <property type="entry name" value="PAS domain-containing sensor histidine kinase"/>
    <property type="match status" value="1"/>
</dbReference>
<dbReference type="EMBL" id="QWDC01000003">
    <property type="protein sequence ID" value="RFZ90726.1"/>
    <property type="molecule type" value="Genomic_DNA"/>
</dbReference>
<dbReference type="SMART" id="SM00065">
    <property type="entry name" value="GAF"/>
    <property type="match status" value="1"/>
</dbReference>
<keyword evidence="5" id="KW-1003">Cell membrane</keyword>
<dbReference type="Gene3D" id="3.30.565.10">
    <property type="entry name" value="Histidine kinase-like ATPase, C-terminal domain"/>
    <property type="match status" value="1"/>
</dbReference>
<organism evidence="18 19">
    <name type="scientific">Mucilaginibacter conchicola</name>
    <dbReference type="NCBI Taxonomy" id="2303333"/>
    <lineage>
        <taxon>Bacteria</taxon>
        <taxon>Pseudomonadati</taxon>
        <taxon>Bacteroidota</taxon>
        <taxon>Sphingobacteriia</taxon>
        <taxon>Sphingobacteriales</taxon>
        <taxon>Sphingobacteriaceae</taxon>
        <taxon>Mucilaginibacter</taxon>
    </lineage>
</organism>
<dbReference type="GO" id="GO:0030295">
    <property type="term" value="F:protein kinase activator activity"/>
    <property type="evidence" value="ECO:0007669"/>
    <property type="project" value="TreeGrafter"/>
</dbReference>
<dbReference type="InterPro" id="IPR013656">
    <property type="entry name" value="PAS_4"/>
</dbReference>
<evidence type="ECO:0000256" key="11">
    <source>
        <dbReference type="ARBA" id="ARBA00022840"/>
    </source>
</evidence>
<evidence type="ECO:0000256" key="14">
    <source>
        <dbReference type="ARBA" id="ARBA00023136"/>
    </source>
</evidence>
<gene>
    <name evidence="18" type="ORF">D0C36_17345</name>
</gene>
<dbReference type="GO" id="GO:0045121">
    <property type="term" value="C:membrane raft"/>
    <property type="evidence" value="ECO:0007669"/>
    <property type="project" value="UniProtKB-SubCell"/>
</dbReference>
<name>A0A372NP55_9SPHI</name>
<feature type="domain" description="PAS" evidence="16">
    <location>
        <begin position="132"/>
        <end position="177"/>
    </location>
</feature>
<dbReference type="PROSITE" id="PS50109">
    <property type="entry name" value="HIS_KIN"/>
    <property type="match status" value="1"/>
</dbReference>
<dbReference type="GO" id="GO:0005524">
    <property type="term" value="F:ATP binding"/>
    <property type="evidence" value="ECO:0007669"/>
    <property type="project" value="UniProtKB-KW"/>
</dbReference>
<keyword evidence="13" id="KW-0902">Two-component regulatory system</keyword>
<dbReference type="InterPro" id="IPR003594">
    <property type="entry name" value="HATPase_dom"/>
</dbReference>
<dbReference type="GO" id="GO:0007234">
    <property type="term" value="P:osmosensory signaling via phosphorelay pathway"/>
    <property type="evidence" value="ECO:0007669"/>
    <property type="project" value="TreeGrafter"/>
</dbReference>
<dbReference type="Pfam" id="PF02518">
    <property type="entry name" value="HATPase_c"/>
    <property type="match status" value="1"/>
</dbReference>
<dbReference type="EC" id="2.7.13.3" evidence="4"/>
<keyword evidence="12" id="KW-1133">Transmembrane helix</keyword>
<dbReference type="CDD" id="cd00082">
    <property type="entry name" value="HisKA"/>
    <property type="match status" value="1"/>
</dbReference>
<dbReference type="Pfam" id="PF08448">
    <property type="entry name" value="PAS_4"/>
    <property type="match status" value="1"/>
</dbReference>
<dbReference type="SMART" id="SM00086">
    <property type="entry name" value="PAC"/>
    <property type="match status" value="2"/>
</dbReference>
<evidence type="ECO:0000313" key="18">
    <source>
        <dbReference type="EMBL" id="RFZ90726.1"/>
    </source>
</evidence>
<dbReference type="FunFam" id="1.10.287.130:FF:000001">
    <property type="entry name" value="Two-component sensor histidine kinase"/>
    <property type="match status" value="1"/>
</dbReference>
<evidence type="ECO:0000259" key="15">
    <source>
        <dbReference type="PROSITE" id="PS50109"/>
    </source>
</evidence>
<evidence type="ECO:0000256" key="13">
    <source>
        <dbReference type="ARBA" id="ARBA00023012"/>
    </source>
</evidence>
<dbReference type="Gene3D" id="3.30.450.20">
    <property type="entry name" value="PAS domain"/>
    <property type="match status" value="2"/>
</dbReference>
<dbReference type="Gene3D" id="1.10.287.130">
    <property type="match status" value="1"/>
</dbReference>
<evidence type="ECO:0000259" key="16">
    <source>
        <dbReference type="PROSITE" id="PS50112"/>
    </source>
</evidence>
<evidence type="ECO:0000256" key="7">
    <source>
        <dbReference type="ARBA" id="ARBA00022679"/>
    </source>
</evidence>
<dbReference type="SMART" id="SM00388">
    <property type="entry name" value="HisKA"/>
    <property type="match status" value="1"/>
</dbReference>
<dbReference type="Proteomes" id="UP000264217">
    <property type="component" value="Unassembled WGS sequence"/>
</dbReference>
<keyword evidence="7" id="KW-0808">Transferase</keyword>
<feature type="domain" description="PAC" evidence="17">
    <location>
        <begin position="202"/>
        <end position="257"/>
    </location>
</feature>
<feature type="domain" description="Histidine kinase" evidence="15">
    <location>
        <begin position="444"/>
        <end position="658"/>
    </location>
</feature>
<keyword evidence="19" id="KW-1185">Reference proteome</keyword>
<dbReference type="GO" id="GO:0005886">
    <property type="term" value="C:plasma membrane"/>
    <property type="evidence" value="ECO:0007669"/>
    <property type="project" value="UniProtKB-SubCell"/>
</dbReference>
<dbReference type="PRINTS" id="PR00344">
    <property type="entry name" value="BCTRLSENSOR"/>
</dbReference>
<dbReference type="PROSITE" id="PS50112">
    <property type="entry name" value="PAS"/>
    <property type="match status" value="1"/>
</dbReference>
<dbReference type="InterPro" id="IPR003661">
    <property type="entry name" value="HisK_dim/P_dom"/>
</dbReference>
<dbReference type="SUPFAM" id="SSF55781">
    <property type="entry name" value="GAF domain-like"/>
    <property type="match status" value="1"/>
</dbReference>
<evidence type="ECO:0000313" key="19">
    <source>
        <dbReference type="Proteomes" id="UP000264217"/>
    </source>
</evidence>
<dbReference type="NCBIfam" id="TIGR00229">
    <property type="entry name" value="sensory_box"/>
    <property type="match status" value="1"/>
</dbReference>
<dbReference type="PROSITE" id="PS50113">
    <property type="entry name" value="PAC"/>
    <property type="match status" value="1"/>
</dbReference>
<keyword evidence="8" id="KW-0812">Transmembrane</keyword>
<dbReference type="CDD" id="cd00130">
    <property type="entry name" value="PAS"/>
    <property type="match status" value="1"/>
</dbReference>
<dbReference type="GO" id="GO:0000155">
    <property type="term" value="F:phosphorelay sensor kinase activity"/>
    <property type="evidence" value="ECO:0007669"/>
    <property type="project" value="InterPro"/>
</dbReference>
<dbReference type="SUPFAM" id="SSF55785">
    <property type="entry name" value="PYP-like sensor domain (PAS domain)"/>
    <property type="match status" value="2"/>
</dbReference>
<evidence type="ECO:0000256" key="3">
    <source>
        <dbReference type="ARBA" id="ARBA00004314"/>
    </source>
</evidence>
<reference evidence="18 19" key="1">
    <citation type="submission" date="2018-08" db="EMBL/GenBank/DDBJ databases">
        <title>Mucilaginibacter sp. MYSH2.</title>
        <authorList>
            <person name="Seo T."/>
        </authorList>
    </citation>
    <scope>NUCLEOTIDE SEQUENCE [LARGE SCALE GENOMIC DNA]</scope>
    <source>
        <strain evidence="18 19">MYSH2</strain>
    </source>
</reference>
<dbReference type="SMART" id="SM00387">
    <property type="entry name" value="HATPase_c"/>
    <property type="match status" value="1"/>
</dbReference>
<evidence type="ECO:0000256" key="10">
    <source>
        <dbReference type="ARBA" id="ARBA00022777"/>
    </source>
</evidence>
<keyword evidence="10" id="KW-0418">Kinase</keyword>
<dbReference type="InterPro" id="IPR036097">
    <property type="entry name" value="HisK_dim/P_sf"/>
</dbReference>
<dbReference type="SUPFAM" id="SSF55874">
    <property type="entry name" value="ATPase domain of HSP90 chaperone/DNA topoisomerase II/histidine kinase"/>
    <property type="match status" value="1"/>
</dbReference>
<accession>A0A372NP55</accession>
<dbReference type="RefSeq" id="WP_117392931.1">
    <property type="nucleotide sequence ID" value="NZ_QWDC01000003.1"/>
</dbReference>
<evidence type="ECO:0000256" key="5">
    <source>
        <dbReference type="ARBA" id="ARBA00022475"/>
    </source>
</evidence>
<dbReference type="PANTHER" id="PTHR42878">
    <property type="entry name" value="TWO-COMPONENT HISTIDINE KINASE"/>
    <property type="match status" value="1"/>
</dbReference>
<dbReference type="InterPro" id="IPR029016">
    <property type="entry name" value="GAF-like_dom_sf"/>
</dbReference>
<evidence type="ECO:0000256" key="4">
    <source>
        <dbReference type="ARBA" id="ARBA00012438"/>
    </source>
</evidence>
<keyword evidence="9" id="KW-0547">Nucleotide-binding</keyword>
<dbReference type="SMART" id="SM00091">
    <property type="entry name" value="PAS"/>
    <property type="match status" value="2"/>
</dbReference>